<dbReference type="AlphaFoldDB" id="A0A7G5IEH2"/>
<dbReference type="InterPro" id="IPR036291">
    <property type="entry name" value="NAD(P)-bd_dom_sf"/>
</dbReference>
<protein>
    <submittedName>
        <fullName evidence="3">SDR family oxidoreductase</fullName>
    </submittedName>
</protein>
<dbReference type="PANTHER" id="PTHR24321:SF15">
    <property type="entry name" value="OXIDOREDUCTASE UCPA"/>
    <property type="match status" value="1"/>
</dbReference>
<dbReference type="RefSeq" id="WP_182294610.1">
    <property type="nucleotide sequence ID" value="NZ_CP059851.1"/>
</dbReference>
<dbReference type="SUPFAM" id="SSF51735">
    <property type="entry name" value="NAD(P)-binding Rossmann-fold domains"/>
    <property type="match status" value="1"/>
</dbReference>
<dbReference type="InterPro" id="IPR002347">
    <property type="entry name" value="SDR_fam"/>
</dbReference>
<dbReference type="Gene3D" id="3.40.50.720">
    <property type="entry name" value="NAD(P)-binding Rossmann-like Domain"/>
    <property type="match status" value="1"/>
</dbReference>
<evidence type="ECO:0000256" key="2">
    <source>
        <dbReference type="ARBA" id="ARBA00023002"/>
    </source>
</evidence>
<sequence length="249" mass="25585">MKLAGRTILITGAAGGIGAAIARRCAAEGAMLWLADIVDCTALAGETGGTPLLLDVSKEADWAATATRIATLHGLVNNAAISGFADIETLTPAQWRRFQSVNADSIYLGTRAMLPALRRAAAPAGASAAILNIGSTLGLRPKSQLPAYAAAKAALIALTKSTALHCAERGHRIRVNALHPGSTETPMMAANLANDPQARARRIAAHPLATAMNRLIQPEDVAAAALFLLSDDSAMITGIDLPVDAGATI</sequence>
<dbReference type="FunFam" id="3.40.50.720:FF:000084">
    <property type="entry name" value="Short-chain dehydrogenase reductase"/>
    <property type="match status" value="1"/>
</dbReference>
<dbReference type="PRINTS" id="PR00081">
    <property type="entry name" value="GDHRDH"/>
</dbReference>
<keyword evidence="2" id="KW-0560">Oxidoreductase</keyword>
<dbReference type="GO" id="GO:0016491">
    <property type="term" value="F:oxidoreductase activity"/>
    <property type="evidence" value="ECO:0007669"/>
    <property type="project" value="UniProtKB-KW"/>
</dbReference>
<dbReference type="PROSITE" id="PS00061">
    <property type="entry name" value="ADH_SHORT"/>
    <property type="match status" value="1"/>
</dbReference>
<keyword evidence="4" id="KW-1185">Reference proteome</keyword>
<dbReference type="PANTHER" id="PTHR24321">
    <property type="entry name" value="DEHYDROGENASES, SHORT CHAIN"/>
    <property type="match status" value="1"/>
</dbReference>
<dbReference type="Proteomes" id="UP000515292">
    <property type="component" value="Chromosome"/>
</dbReference>
<dbReference type="EMBL" id="CP059851">
    <property type="protein sequence ID" value="QMW21764.1"/>
    <property type="molecule type" value="Genomic_DNA"/>
</dbReference>
<evidence type="ECO:0000256" key="1">
    <source>
        <dbReference type="ARBA" id="ARBA00006484"/>
    </source>
</evidence>
<comment type="similarity">
    <text evidence="1">Belongs to the short-chain dehydrogenases/reductases (SDR) family.</text>
</comment>
<dbReference type="Pfam" id="PF13561">
    <property type="entry name" value="adh_short_C2"/>
    <property type="match status" value="1"/>
</dbReference>
<dbReference type="InterPro" id="IPR020904">
    <property type="entry name" value="Sc_DH/Rdtase_CS"/>
</dbReference>
<organism evidence="3 4">
    <name type="scientific">Sandaracinobacteroides saxicola</name>
    <dbReference type="NCBI Taxonomy" id="2759707"/>
    <lineage>
        <taxon>Bacteria</taxon>
        <taxon>Pseudomonadati</taxon>
        <taxon>Pseudomonadota</taxon>
        <taxon>Alphaproteobacteria</taxon>
        <taxon>Sphingomonadales</taxon>
        <taxon>Sphingosinicellaceae</taxon>
        <taxon>Sandaracinobacteroides</taxon>
    </lineage>
</organism>
<accession>A0A7G5IEH2</accession>
<proteinExistence type="inferred from homology"/>
<name>A0A7G5IEH2_9SPHN</name>
<evidence type="ECO:0000313" key="3">
    <source>
        <dbReference type="EMBL" id="QMW21764.1"/>
    </source>
</evidence>
<dbReference type="PRINTS" id="PR00080">
    <property type="entry name" value="SDRFAMILY"/>
</dbReference>
<gene>
    <name evidence="3" type="ORF">H3309_10155</name>
</gene>
<reference evidence="3 4" key="1">
    <citation type="submission" date="2020-07" db="EMBL/GenBank/DDBJ databases">
        <title>Complete genome sequence for Sandaracinobacter sp. M6.</title>
        <authorList>
            <person name="Tang Y."/>
            <person name="Liu Q."/>
            <person name="Guo Z."/>
            <person name="Lei P."/>
            <person name="Huang B."/>
        </authorList>
    </citation>
    <scope>NUCLEOTIDE SEQUENCE [LARGE SCALE GENOMIC DNA]</scope>
    <source>
        <strain evidence="3 4">M6</strain>
    </source>
</reference>
<evidence type="ECO:0000313" key="4">
    <source>
        <dbReference type="Proteomes" id="UP000515292"/>
    </source>
</evidence>
<dbReference type="KEGG" id="sand:H3309_10155"/>